<evidence type="ECO:0000256" key="2">
    <source>
        <dbReference type="ARBA" id="ARBA00006236"/>
    </source>
</evidence>
<dbReference type="CDD" id="cd17320">
    <property type="entry name" value="MFS_MdfA_MDR_like"/>
    <property type="match status" value="1"/>
</dbReference>
<evidence type="ECO:0000256" key="1">
    <source>
        <dbReference type="ARBA" id="ARBA00004651"/>
    </source>
</evidence>
<feature type="transmembrane region" description="Helical" evidence="8">
    <location>
        <begin position="111"/>
        <end position="132"/>
    </location>
</feature>
<dbReference type="GO" id="GO:0042910">
    <property type="term" value="F:xenobiotic transmembrane transporter activity"/>
    <property type="evidence" value="ECO:0007669"/>
    <property type="project" value="InterPro"/>
</dbReference>
<dbReference type="PANTHER" id="PTHR23502:SF132">
    <property type="entry name" value="POLYAMINE TRANSPORTER 2-RELATED"/>
    <property type="match status" value="1"/>
</dbReference>
<reference evidence="10" key="1">
    <citation type="journal article" date="2014" name="Int. J. Syst. Evol. Microbiol.">
        <title>Complete genome sequence of Corynebacterium casei LMG S-19264T (=DSM 44701T), isolated from a smear-ripened cheese.</title>
        <authorList>
            <consortium name="US DOE Joint Genome Institute (JGI-PGF)"/>
            <person name="Walter F."/>
            <person name="Albersmeier A."/>
            <person name="Kalinowski J."/>
            <person name="Ruckert C."/>
        </authorList>
    </citation>
    <scope>NUCLEOTIDE SEQUENCE</scope>
    <source>
        <strain evidence="10">KCTC 42249</strain>
    </source>
</reference>
<gene>
    <name evidence="10" type="ORF">GCM10016234_27340</name>
</gene>
<dbReference type="Pfam" id="PF07690">
    <property type="entry name" value="MFS_1"/>
    <property type="match status" value="1"/>
</dbReference>
<feature type="transmembrane region" description="Helical" evidence="8">
    <location>
        <begin position="54"/>
        <end position="74"/>
    </location>
</feature>
<dbReference type="AlphaFoldDB" id="A0A8J3DQS9"/>
<comment type="subcellular location">
    <subcellularLocation>
        <location evidence="8">Cell inner membrane</location>
        <topology evidence="8">Multi-pass membrane protein</topology>
    </subcellularLocation>
    <subcellularLocation>
        <location evidence="1">Cell membrane</location>
        <topology evidence="1">Multi-pass membrane protein</topology>
    </subcellularLocation>
</comment>
<dbReference type="GO" id="GO:0005886">
    <property type="term" value="C:plasma membrane"/>
    <property type="evidence" value="ECO:0007669"/>
    <property type="project" value="UniProtKB-SubCell"/>
</dbReference>
<evidence type="ECO:0000256" key="7">
    <source>
        <dbReference type="ARBA" id="ARBA00023136"/>
    </source>
</evidence>
<feature type="domain" description="Major facilitator superfamily (MFS) profile" evidence="9">
    <location>
        <begin position="17"/>
        <end position="403"/>
    </location>
</feature>
<name>A0A8J3DQS9_9HYPH</name>
<dbReference type="RefSeq" id="WP_189504714.1">
    <property type="nucleotide sequence ID" value="NZ_BMZQ01000002.1"/>
</dbReference>
<feature type="transmembrane region" description="Helical" evidence="8">
    <location>
        <begin position="169"/>
        <end position="194"/>
    </location>
</feature>
<dbReference type="EMBL" id="BMZQ01000002">
    <property type="protein sequence ID" value="GHD17786.1"/>
    <property type="molecule type" value="Genomic_DNA"/>
</dbReference>
<feature type="transmembrane region" description="Helical" evidence="8">
    <location>
        <begin position="222"/>
        <end position="247"/>
    </location>
</feature>
<organism evidence="10 11">
    <name type="scientific">Tianweitania populi</name>
    <dbReference type="NCBI Taxonomy" id="1607949"/>
    <lineage>
        <taxon>Bacteria</taxon>
        <taxon>Pseudomonadati</taxon>
        <taxon>Pseudomonadota</taxon>
        <taxon>Alphaproteobacteria</taxon>
        <taxon>Hyphomicrobiales</taxon>
        <taxon>Phyllobacteriaceae</taxon>
        <taxon>Tianweitania</taxon>
    </lineage>
</organism>
<dbReference type="InterPro" id="IPR004812">
    <property type="entry name" value="Efflux_drug-R_Bcr/CmlA"/>
</dbReference>
<keyword evidence="4" id="KW-1003">Cell membrane</keyword>
<accession>A0A8J3DQS9</accession>
<keyword evidence="5 8" id="KW-0812">Transmembrane</keyword>
<evidence type="ECO:0000259" key="9">
    <source>
        <dbReference type="PROSITE" id="PS50850"/>
    </source>
</evidence>
<evidence type="ECO:0000256" key="8">
    <source>
        <dbReference type="RuleBase" id="RU365088"/>
    </source>
</evidence>
<feature type="transmembrane region" description="Helical" evidence="8">
    <location>
        <begin position="289"/>
        <end position="308"/>
    </location>
</feature>
<dbReference type="InterPro" id="IPR036259">
    <property type="entry name" value="MFS_trans_sf"/>
</dbReference>
<dbReference type="GO" id="GO:1990961">
    <property type="term" value="P:xenobiotic detoxification by transmembrane export across the plasma membrane"/>
    <property type="evidence" value="ECO:0007669"/>
    <property type="project" value="InterPro"/>
</dbReference>
<comment type="similarity">
    <text evidence="2 8">Belongs to the major facilitator superfamily. Bcr/CmlA family.</text>
</comment>
<dbReference type="Gene3D" id="1.20.1720.10">
    <property type="entry name" value="Multidrug resistance protein D"/>
    <property type="match status" value="1"/>
</dbReference>
<comment type="caution">
    <text evidence="10">The sequence shown here is derived from an EMBL/GenBank/DDBJ whole genome shotgun (WGS) entry which is preliminary data.</text>
</comment>
<evidence type="ECO:0000313" key="11">
    <source>
        <dbReference type="Proteomes" id="UP000630142"/>
    </source>
</evidence>
<keyword evidence="11" id="KW-1185">Reference proteome</keyword>
<evidence type="ECO:0000256" key="4">
    <source>
        <dbReference type="ARBA" id="ARBA00022475"/>
    </source>
</evidence>
<dbReference type="Proteomes" id="UP000630142">
    <property type="component" value="Unassembled WGS sequence"/>
</dbReference>
<reference evidence="10" key="2">
    <citation type="submission" date="2020-09" db="EMBL/GenBank/DDBJ databases">
        <authorList>
            <person name="Sun Q."/>
            <person name="Kim S."/>
        </authorList>
    </citation>
    <scope>NUCLEOTIDE SEQUENCE</scope>
    <source>
        <strain evidence="10">KCTC 42249</strain>
    </source>
</reference>
<evidence type="ECO:0000256" key="5">
    <source>
        <dbReference type="ARBA" id="ARBA00022692"/>
    </source>
</evidence>
<evidence type="ECO:0000256" key="3">
    <source>
        <dbReference type="ARBA" id="ARBA00022448"/>
    </source>
</evidence>
<dbReference type="PANTHER" id="PTHR23502">
    <property type="entry name" value="MAJOR FACILITATOR SUPERFAMILY"/>
    <property type="match status" value="1"/>
</dbReference>
<evidence type="ECO:0000313" key="10">
    <source>
        <dbReference type="EMBL" id="GHD17786.1"/>
    </source>
</evidence>
<feature type="transmembrane region" description="Helical" evidence="8">
    <location>
        <begin position="259"/>
        <end position="277"/>
    </location>
</feature>
<keyword evidence="6 8" id="KW-1133">Transmembrane helix</keyword>
<proteinExistence type="inferred from homology"/>
<dbReference type="PROSITE" id="PS50850">
    <property type="entry name" value="MFS"/>
    <property type="match status" value="1"/>
</dbReference>
<feature type="transmembrane region" description="Helical" evidence="8">
    <location>
        <begin position="20"/>
        <end position="42"/>
    </location>
</feature>
<sequence length="421" mass="44641">MNVQPHFATTAQPLMSERRVALIGAILVAIGPTSMALFTPAMPEIVQAFGTTEQMVKLTLTLYFAGFAFAQLICGPLSDGWGRRPVTIAFMGIYCVASAAALFAPSIEVLIISRFVQGVGAAVGIAISRAVVRDLFTRDQSARIMNLIGLILGVAPAAAPTLGGLTMEVFGWHAIFILMFAAGAGIAITVYTSLRETVVRDLSRVQPKALVRSYATLLKSRYFLYSAIVVGGTTGAIYAQATALPFILMTRVGLTPSQFGVGMLMQSGFYFIGNIVVRRLMRRMHAVALVPVGLCFTAIGITTLFYLLTFTEPTFLKVMGPIAFAAFGLAFIMPAMTTASLAPFPHIAGAASALAGFFQMGSGMVGGLLIAAFPDPVLGLAIVVPVMGVISIICWFLWRRLPEPALASVKTNAVTPDSPQS</sequence>
<dbReference type="NCBIfam" id="TIGR00710">
    <property type="entry name" value="efflux_Bcr_CflA"/>
    <property type="match status" value="1"/>
</dbReference>
<feature type="transmembrane region" description="Helical" evidence="8">
    <location>
        <begin position="347"/>
        <end position="371"/>
    </location>
</feature>
<dbReference type="SUPFAM" id="SSF103473">
    <property type="entry name" value="MFS general substrate transporter"/>
    <property type="match status" value="1"/>
</dbReference>
<protein>
    <recommendedName>
        <fullName evidence="8">Bcr/CflA family efflux transporter</fullName>
    </recommendedName>
</protein>
<feature type="transmembrane region" description="Helical" evidence="8">
    <location>
        <begin position="314"/>
        <end position="335"/>
    </location>
</feature>
<keyword evidence="7 8" id="KW-0472">Membrane</keyword>
<keyword evidence="8" id="KW-0997">Cell inner membrane</keyword>
<feature type="transmembrane region" description="Helical" evidence="8">
    <location>
        <begin position="377"/>
        <end position="398"/>
    </location>
</feature>
<dbReference type="InterPro" id="IPR011701">
    <property type="entry name" value="MFS"/>
</dbReference>
<dbReference type="InterPro" id="IPR020846">
    <property type="entry name" value="MFS_dom"/>
</dbReference>
<feature type="transmembrane region" description="Helical" evidence="8">
    <location>
        <begin position="144"/>
        <end position="163"/>
    </location>
</feature>
<keyword evidence="3 8" id="KW-0813">Transport</keyword>
<evidence type="ECO:0000256" key="6">
    <source>
        <dbReference type="ARBA" id="ARBA00022989"/>
    </source>
</evidence>
<feature type="transmembrane region" description="Helical" evidence="8">
    <location>
        <begin position="86"/>
        <end position="105"/>
    </location>
</feature>